<dbReference type="GO" id="GO:0005886">
    <property type="term" value="C:plasma membrane"/>
    <property type="evidence" value="ECO:0007669"/>
    <property type="project" value="UniProtKB-SubCell"/>
</dbReference>
<dbReference type="InterPro" id="IPR050549">
    <property type="entry name" value="MFS_Trehalose_Transporter"/>
</dbReference>
<dbReference type="InterPro" id="IPR005828">
    <property type="entry name" value="MFS_sugar_transport-like"/>
</dbReference>
<dbReference type="InterPro" id="IPR003663">
    <property type="entry name" value="Sugar/inositol_transpt"/>
</dbReference>
<evidence type="ECO:0000256" key="7">
    <source>
        <dbReference type="ARBA" id="ARBA00023136"/>
    </source>
</evidence>
<evidence type="ECO:0000256" key="9">
    <source>
        <dbReference type="ARBA" id="ARBA00024348"/>
    </source>
</evidence>
<organism evidence="14 15">
    <name type="scientific">Pseudolycoriella hygida</name>
    <dbReference type="NCBI Taxonomy" id="35572"/>
    <lineage>
        <taxon>Eukaryota</taxon>
        <taxon>Metazoa</taxon>
        <taxon>Ecdysozoa</taxon>
        <taxon>Arthropoda</taxon>
        <taxon>Hexapoda</taxon>
        <taxon>Insecta</taxon>
        <taxon>Pterygota</taxon>
        <taxon>Neoptera</taxon>
        <taxon>Endopterygota</taxon>
        <taxon>Diptera</taxon>
        <taxon>Nematocera</taxon>
        <taxon>Sciaroidea</taxon>
        <taxon>Sciaridae</taxon>
        <taxon>Pseudolycoriella</taxon>
    </lineage>
</organism>
<name>A0A9Q0MLP4_9DIPT</name>
<gene>
    <name evidence="14" type="primary">Tret1_25</name>
    <name evidence="14" type="ORF">Bhyg_16435</name>
</gene>
<keyword evidence="6 12" id="KW-1133">Transmembrane helix</keyword>
<keyword evidence="5 12" id="KW-0812">Transmembrane</keyword>
<evidence type="ECO:0000256" key="12">
    <source>
        <dbReference type="SAM" id="Phobius"/>
    </source>
</evidence>
<feature type="transmembrane region" description="Helical" evidence="12">
    <location>
        <begin position="71"/>
        <end position="91"/>
    </location>
</feature>
<evidence type="ECO:0000256" key="5">
    <source>
        <dbReference type="ARBA" id="ARBA00022692"/>
    </source>
</evidence>
<sequence length="478" mass="52810">MEKVKVKEEELSDSETPIVKDKYWFQFVVAFSGTFCLLSAAVAFGWNSPAIPKLRLDDSPIPPITGDQSSWIVALMKVGSISASFCAIWLMNKVGRKTLLLMASVPLIISWILIGVAESIALIYVSRILSGLAYGTSYSVLPMYLGEIASNRIRGAISTLLTVMAKFGILYAYSIGPYVSVRLMAWLSIIPAGIFVATFIWLPESPYYLLVKNEREQARRSLTRLRQHENVDEELERMSVAVKKSQENKGTFQELFFDETNRMSLIIIIGLATAQQLCGSQAIIAYSETIFKRVGSTLGASESTIILGVVQLVSAAVSSSIVDIVGRRPLLLSSVIGAAVCNTVVGLYFFLERMEIDVTGIAWLPMLAIMVFIVMYTIGMATVTFAILGEIIKINLKSVAGPTFTITGGAISFIVVKLFQVVSDDLGSDYTFWGFALLTYLFIPFVWFLIPETKGKSFEVILDELNARYRKKKPMSSK</sequence>
<feature type="transmembrane region" description="Helical" evidence="12">
    <location>
        <begin position="363"/>
        <end position="387"/>
    </location>
</feature>
<evidence type="ECO:0000256" key="11">
    <source>
        <dbReference type="RuleBase" id="RU003346"/>
    </source>
</evidence>
<evidence type="ECO:0000259" key="13">
    <source>
        <dbReference type="PROSITE" id="PS50850"/>
    </source>
</evidence>
<feature type="transmembrane region" description="Helical" evidence="12">
    <location>
        <begin position="305"/>
        <end position="325"/>
    </location>
</feature>
<dbReference type="Proteomes" id="UP001151699">
    <property type="component" value="Unassembled WGS sequence"/>
</dbReference>
<dbReference type="AlphaFoldDB" id="A0A9Q0MLP4"/>
<evidence type="ECO:0000313" key="14">
    <source>
        <dbReference type="EMBL" id="KAJ6627324.1"/>
    </source>
</evidence>
<dbReference type="PROSITE" id="PS00217">
    <property type="entry name" value="SUGAR_TRANSPORT_2"/>
    <property type="match status" value="1"/>
</dbReference>
<comment type="subcellular location">
    <subcellularLocation>
        <location evidence="1">Cell membrane</location>
        <topology evidence="1">Multi-pass membrane protein</topology>
    </subcellularLocation>
</comment>
<protein>
    <recommendedName>
        <fullName evidence="10">Facilitated trehalose transporter Tret1</fullName>
    </recommendedName>
</protein>
<feature type="transmembrane region" description="Helical" evidence="12">
    <location>
        <begin position="122"/>
        <end position="141"/>
    </location>
</feature>
<dbReference type="InterPro" id="IPR005829">
    <property type="entry name" value="Sugar_transporter_CS"/>
</dbReference>
<comment type="caution">
    <text evidence="14">The sequence shown here is derived from an EMBL/GenBank/DDBJ whole genome shotgun (WGS) entry which is preliminary data.</text>
</comment>
<reference evidence="14" key="1">
    <citation type="submission" date="2022-07" db="EMBL/GenBank/DDBJ databases">
        <authorList>
            <person name="Trinca V."/>
            <person name="Uliana J.V.C."/>
            <person name="Torres T.T."/>
            <person name="Ward R.J."/>
            <person name="Monesi N."/>
        </authorList>
    </citation>
    <scope>NUCLEOTIDE SEQUENCE</scope>
    <source>
        <strain evidence="14">HSMRA1968</strain>
        <tissue evidence="14">Whole embryos</tissue>
    </source>
</reference>
<feature type="transmembrane region" description="Helical" evidence="12">
    <location>
        <begin position="265"/>
        <end position="285"/>
    </location>
</feature>
<feature type="transmembrane region" description="Helical" evidence="12">
    <location>
        <begin position="399"/>
        <end position="419"/>
    </location>
</feature>
<evidence type="ECO:0000256" key="1">
    <source>
        <dbReference type="ARBA" id="ARBA00004651"/>
    </source>
</evidence>
<feature type="transmembrane region" description="Helical" evidence="12">
    <location>
        <begin position="98"/>
        <end position="116"/>
    </location>
</feature>
<proteinExistence type="inferred from homology"/>
<evidence type="ECO:0000313" key="15">
    <source>
        <dbReference type="Proteomes" id="UP001151699"/>
    </source>
</evidence>
<keyword evidence="8" id="KW-0325">Glycoprotein</keyword>
<evidence type="ECO:0000256" key="2">
    <source>
        <dbReference type="ARBA" id="ARBA00022448"/>
    </source>
</evidence>
<feature type="domain" description="Major facilitator superfamily (MFS) profile" evidence="13">
    <location>
        <begin position="25"/>
        <end position="454"/>
    </location>
</feature>
<evidence type="ECO:0000256" key="3">
    <source>
        <dbReference type="ARBA" id="ARBA00022475"/>
    </source>
</evidence>
<evidence type="ECO:0000256" key="10">
    <source>
        <dbReference type="ARBA" id="ARBA00069106"/>
    </source>
</evidence>
<keyword evidence="4" id="KW-0762">Sugar transport</keyword>
<dbReference type="OrthoDB" id="4142200at2759"/>
<feature type="transmembrane region" description="Helical" evidence="12">
    <location>
        <begin position="153"/>
        <end position="173"/>
    </location>
</feature>
<dbReference type="Gene3D" id="1.20.1250.20">
    <property type="entry name" value="MFS general substrate transporter like domains"/>
    <property type="match status" value="1"/>
</dbReference>
<dbReference type="Pfam" id="PF00083">
    <property type="entry name" value="Sugar_tr"/>
    <property type="match status" value="1"/>
</dbReference>
<evidence type="ECO:0000256" key="8">
    <source>
        <dbReference type="ARBA" id="ARBA00023180"/>
    </source>
</evidence>
<accession>A0A9Q0MLP4</accession>
<dbReference type="PANTHER" id="PTHR48021:SF46">
    <property type="entry name" value="MAJOR FACILITATOR SUPERFAMILY (MFS) PROFILE DOMAIN-CONTAINING PROTEIN"/>
    <property type="match status" value="1"/>
</dbReference>
<dbReference type="InterPro" id="IPR036259">
    <property type="entry name" value="MFS_trans_sf"/>
</dbReference>
<dbReference type="PRINTS" id="PR00171">
    <property type="entry name" value="SUGRTRNSPORT"/>
</dbReference>
<keyword evidence="2 11" id="KW-0813">Transport</keyword>
<keyword evidence="7 12" id="KW-0472">Membrane</keyword>
<dbReference type="GO" id="GO:0015574">
    <property type="term" value="F:trehalose transmembrane transporter activity"/>
    <property type="evidence" value="ECO:0007669"/>
    <property type="project" value="UniProtKB-ARBA"/>
</dbReference>
<dbReference type="PROSITE" id="PS50850">
    <property type="entry name" value="MFS"/>
    <property type="match status" value="1"/>
</dbReference>
<dbReference type="PANTHER" id="PTHR48021">
    <property type="match status" value="1"/>
</dbReference>
<feature type="transmembrane region" description="Helical" evidence="12">
    <location>
        <begin position="23"/>
        <end position="46"/>
    </location>
</feature>
<dbReference type="FunFam" id="1.20.1250.20:FF:000055">
    <property type="entry name" value="Facilitated trehalose transporter Tret1-2 homolog"/>
    <property type="match status" value="1"/>
</dbReference>
<keyword evidence="15" id="KW-1185">Reference proteome</keyword>
<dbReference type="InterPro" id="IPR020846">
    <property type="entry name" value="MFS_dom"/>
</dbReference>
<evidence type="ECO:0000256" key="4">
    <source>
        <dbReference type="ARBA" id="ARBA00022597"/>
    </source>
</evidence>
<feature type="transmembrane region" description="Helical" evidence="12">
    <location>
        <begin position="330"/>
        <end position="351"/>
    </location>
</feature>
<evidence type="ECO:0000256" key="6">
    <source>
        <dbReference type="ARBA" id="ARBA00022989"/>
    </source>
</evidence>
<dbReference type="SUPFAM" id="SSF103473">
    <property type="entry name" value="MFS general substrate transporter"/>
    <property type="match status" value="1"/>
</dbReference>
<dbReference type="EMBL" id="WJQU01003135">
    <property type="protein sequence ID" value="KAJ6627324.1"/>
    <property type="molecule type" value="Genomic_DNA"/>
</dbReference>
<comment type="similarity">
    <text evidence="9">Belongs to the major facilitator superfamily. Sugar transporter (TC 2.A.1.1) family. Trehalose transporter subfamily.</text>
</comment>
<feature type="transmembrane region" description="Helical" evidence="12">
    <location>
        <begin position="431"/>
        <end position="450"/>
    </location>
</feature>
<keyword evidence="3" id="KW-1003">Cell membrane</keyword>
<feature type="transmembrane region" description="Helical" evidence="12">
    <location>
        <begin position="179"/>
        <end position="202"/>
    </location>
</feature>
<dbReference type="NCBIfam" id="TIGR00879">
    <property type="entry name" value="SP"/>
    <property type="match status" value="1"/>
</dbReference>